<organism evidence="1 2">
    <name type="scientific">Cuscuta europaea</name>
    <name type="common">European dodder</name>
    <dbReference type="NCBI Taxonomy" id="41803"/>
    <lineage>
        <taxon>Eukaryota</taxon>
        <taxon>Viridiplantae</taxon>
        <taxon>Streptophyta</taxon>
        <taxon>Embryophyta</taxon>
        <taxon>Tracheophyta</taxon>
        <taxon>Spermatophyta</taxon>
        <taxon>Magnoliopsida</taxon>
        <taxon>eudicotyledons</taxon>
        <taxon>Gunneridae</taxon>
        <taxon>Pentapetalae</taxon>
        <taxon>asterids</taxon>
        <taxon>lamiids</taxon>
        <taxon>Solanales</taxon>
        <taxon>Convolvulaceae</taxon>
        <taxon>Cuscuteae</taxon>
        <taxon>Cuscuta</taxon>
        <taxon>Cuscuta subgen. Cuscuta</taxon>
    </lineage>
</organism>
<comment type="caution">
    <text evidence="1">The sequence shown here is derived from an EMBL/GenBank/DDBJ whole genome shotgun (WGS) entry which is preliminary data.</text>
</comment>
<sequence length="101" mass="11554">MLNISIIQVFIRAMHEYTKGLNTNAQLGWMCPDAICATSCDHNREDVREYIRRAIIESRNSGVDIILAPYYENVFRNMCGDGENKQKVIWKQVKCAKQTGG</sequence>
<evidence type="ECO:0000313" key="2">
    <source>
        <dbReference type="Proteomes" id="UP001152484"/>
    </source>
</evidence>
<name>A0A9P0ZRG4_CUSEU</name>
<proteinExistence type="predicted"/>
<accession>A0A9P0ZRG4</accession>
<dbReference type="Proteomes" id="UP001152484">
    <property type="component" value="Unassembled WGS sequence"/>
</dbReference>
<dbReference type="EMBL" id="CAMAPE010000060">
    <property type="protein sequence ID" value="CAH9112353.1"/>
    <property type="molecule type" value="Genomic_DNA"/>
</dbReference>
<evidence type="ECO:0000313" key="1">
    <source>
        <dbReference type="EMBL" id="CAH9112353.1"/>
    </source>
</evidence>
<reference evidence="1" key="1">
    <citation type="submission" date="2022-07" db="EMBL/GenBank/DDBJ databases">
        <authorList>
            <person name="Macas J."/>
            <person name="Novak P."/>
            <person name="Neumann P."/>
        </authorList>
    </citation>
    <scope>NUCLEOTIDE SEQUENCE</scope>
</reference>
<gene>
    <name evidence="1" type="ORF">CEURO_LOCUS19551</name>
</gene>
<keyword evidence="2" id="KW-1185">Reference proteome</keyword>
<dbReference type="AlphaFoldDB" id="A0A9P0ZRG4"/>
<protein>
    <submittedName>
        <fullName evidence="1">Uncharacterized protein</fullName>
    </submittedName>
</protein>
<dbReference type="OrthoDB" id="1899935at2759"/>